<dbReference type="GO" id="GO:0016747">
    <property type="term" value="F:acyltransferase activity, transferring groups other than amino-acyl groups"/>
    <property type="evidence" value="ECO:0007669"/>
    <property type="project" value="InterPro"/>
</dbReference>
<keyword evidence="2" id="KW-0808">Transferase</keyword>
<sequence>MELSIRPATLEDAEAILAIYRPYIESTSITFEYEVPSEEEFRLRMKTICEKFPWLVCMVDGKTAGYAYASPHHERAAYQWNADLSVYVSNECQGMGIGTILYAALINLLKAQGFYNLYVLIAYPNKKSESLHRHFGFTDVGLYKNTGYKFGEWHDVLCMVKTLRDFGGSPTASVPFSALGTDLIADILRKSLL</sequence>
<dbReference type="PANTHER" id="PTHR43072:SF8">
    <property type="entry name" value="ACYLTRANSFERASE FABY-RELATED"/>
    <property type="match status" value="1"/>
</dbReference>
<dbReference type="SUPFAM" id="SSF55729">
    <property type="entry name" value="Acyl-CoA N-acyltransferases (Nat)"/>
    <property type="match status" value="1"/>
</dbReference>
<dbReference type="CDD" id="cd04301">
    <property type="entry name" value="NAT_SF"/>
    <property type="match status" value="1"/>
</dbReference>
<reference evidence="2 3" key="1">
    <citation type="submission" date="2016-09" db="EMBL/GenBank/DDBJ databases">
        <authorList>
            <person name="Capua I."/>
            <person name="De Benedictis P."/>
            <person name="Joannis T."/>
            <person name="Lombin L.H."/>
            <person name="Cattoli G."/>
        </authorList>
    </citation>
    <scope>NUCLEOTIDE SEQUENCE [LARGE SCALE GENOMIC DNA]</scope>
    <source>
        <strain evidence="2 3">GluBS11</strain>
    </source>
</reference>
<evidence type="ECO:0000313" key="3">
    <source>
        <dbReference type="Proteomes" id="UP000199315"/>
    </source>
</evidence>
<dbReference type="RefSeq" id="WP_091228806.1">
    <property type="nucleotide sequence ID" value="NZ_FMKA01000001.1"/>
</dbReference>
<dbReference type="Pfam" id="PF13420">
    <property type="entry name" value="Acetyltransf_4"/>
    <property type="match status" value="1"/>
</dbReference>
<feature type="domain" description="N-acetyltransferase" evidence="1">
    <location>
        <begin position="3"/>
        <end position="164"/>
    </location>
</feature>
<dbReference type="InterPro" id="IPR016181">
    <property type="entry name" value="Acyl_CoA_acyltransferase"/>
</dbReference>
<evidence type="ECO:0000313" key="2">
    <source>
        <dbReference type="EMBL" id="SCP94958.1"/>
    </source>
</evidence>
<organism evidence="2 3">
    <name type="scientific">Anaerobium acetethylicum</name>
    <dbReference type="NCBI Taxonomy" id="1619234"/>
    <lineage>
        <taxon>Bacteria</taxon>
        <taxon>Bacillati</taxon>
        <taxon>Bacillota</taxon>
        <taxon>Clostridia</taxon>
        <taxon>Lachnospirales</taxon>
        <taxon>Lachnospiraceae</taxon>
        <taxon>Anaerobium</taxon>
    </lineage>
</organism>
<proteinExistence type="predicted"/>
<protein>
    <submittedName>
        <fullName evidence="2">Phosphinothricin acetyltransferase</fullName>
    </submittedName>
</protein>
<dbReference type="Proteomes" id="UP000199315">
    <property type="component" value="Unassembled WGS sequence"/>
</dbReference>
<keyword evidence="3" id="KW-1185">Reference proteome</keyword>
<dbReference type="PROSITE" id="PS51186">
    <property type="entry name" value="GNAT"/>
    <property type="match status" value="1"/>
</dbReference>
<dbReference type="InterPro" id="IPR000182">
    <property type="entry name" value="GNAT_dom"/>
</dbReference>
<dbReference type="EMBL" id="FMKA01000001">
    <property type="protein sequence ID" value="SCP94958.1"/>
    <property type="molecule type" value="Genomic_DNA"/>
</dbReference>
<gene>
    <name evidence="2" type="ORF">SAMN05421730_1001195</name>
</gene>
<dbReference type="PANTHER" id="PTHR43072">
    <property type="entry name" value="N-ACETYLTRANSFERASE"/>
    <property type="match status" value="1"/>
</dbReference>
<name>A0A1D3TNR5_9FIRM</name>
<dbReference type="STRING" id="1619234.SAMN05421730_1001195"/>
<evidence type="ECO:0000259" key="1">
    <source>
        <dbReference type="PROSITE" id="PS51186"/>
    </source>
</evidence>
<dbReference type="Gene3D" id="3.40.630.30">
    <property type="match status" value="1"/>
</dbReference>
<accession>A0A1D3TNR5</accession>
<dbReference type="AlphaFoldDB" id="A0A1D3TNR5"/>
<dbReference type="OrthoDB" id="9798006at2"/>